<sequence length="686" mass="74610">MTQTILFDPLIPWSMIGVLGAISLAALALAIWRRLAGWPLRALAALILLGALSGPVYQIEDRTPLSDIVLVLEDQTASQRLSDRGVQTAEARADLEAALSARPNTEIRWIPVQSEPPRDGTSDNSGTLLMNALAEALANVPRGRVAGMIALSDGQIHDIEQTPALPAPLHLLLTGRPGDWDRRLIVKNAPSFAIIGEPVTLTLRIEDQGEAPVINGLAELAISIGGAEPQRFNLPVGVDFDLPLTLPHGGRNVIQFTTPTAAGELTNRNNSALVQINGVRDRLRVLLVSGEPHPGGRTWRNLLKSDSAVDLVHFTILRPPEKQDGVPVDELSLIAFPTRELFLEKINDFDLIIFDRYKRRGILPAIYLDNVADYVQRGGAVLVAAGPDFASADSIYRSPLSSILPASPSARVLERAYRPEITDLGQRHPVTADLTDSDSWGRWLRQIEVNVPQGHVLMSGVDTRPLLVLDRVGEGRVALLASDHAWLWSRGYEGGGPQLELLRRLAHWMMKEPELEEEVLSAEATGQRMRIQRRSLGDDVGPVTLTNPDGSTASVTLLQTAPGRWEGRYEGPEPGLYRLEEGRQSTVIGLGPAAPREFEQTIATGDVMAAAVAQTRGGVRALHEGVPDLRDVRPGRVAAGRGWIGLTPRDAYRTVSVNQTPLLPAWLVLLMATAAILAGWLREGRR</sequence>
<evidence type="ECO:0000256" key="1">
    <source>
        <dbReference type="SAM" id="Phobius"/>
    </source>
</evidence>
<keyword evidence="1" id="KW-1133">Transmembrane helix</keyword>
<keyword evidence="1" id="KW-0812">Transmembrane</keyword>
<dbReference type="PANTHER" id="PTHR37947">
    <property type="entry name" value="BLL2462 PROTEIN"/>
    <property type="match status" value="1"/>
</dbReference>
<keyword evidence="3" id="KW-1185">Reference proteome</keyword>
<gene>
    <name evidence="2" type="ORF">PhaeoP97_00097</name>
</gene>
<evidence type="ECO:0000313" key="3">
    <source>
        <dbReference type="Proteomes" id="UP000183859"/>
    </source>
</evidence>
<dbReference type="Proteomes" id="UP000183859">
    <property type="component" value="Chromosome"/>
</dbReference>
<feature type="transmembrane region" description="Helical" evidence="1">
    <location>
        <begin position="663"/>
        <end position="681"/>
    </location>
</feature>
<dbReference type="OrthoDB" id="9769144at2"/>
<accession>A0A1L3I091</accession>
<dbReference type="CDD" id="cd03143">
    <property type="entry name" value="A4_beta-galactosidase_middle_domain"/>
    <property type="match status" value="1"/>
</dbReference>
<dbReference type="EMBL" id="CP016364">
    <property type="protein sequence ID" value="APG45552.1"/>
    <property type="molecule type" value="Genomic_DNA"/>
</dbReference>
<feature type="transmembrane region" description="Helical" evidence="1">
    <location>
        <begin position="38"/>
        <end position="57"/>
    </location>
</feature>
<dbReference type="KEGG" id="php:PhaeoP97_00097"/>
<dbReference type="AlphaFoldDB" id="A0A1L3I091"/>
<dbReference type="RefSeq" id="WP_072503395.1">
    <property type="nucleotide sequence ID" value="NZ_CP016364.1"/>
</dbReference>
<dbReference type="PANTHER" id="PTHR37947:SF1">
    <property type="entry name" value="BLL2462 PROTEIN"/>
    <property type="match status" value="1"/>
</dbReference>
<dbReference type="STRING" id="1844006.PhaeoP97_00097"/>
<dbReference type="InterPro" id="IPR029062">
    <property type="entry name" value="Class_I_gatase-like"/>
</dbReference>
<dbReference type="Gene3D" id="3.40.50.880">
    <property type="match status" value="1"/>
</dbReference>
<protein>
    <submittedName>
        <fullName evidence="2">Putative membrane protein</fullName>
    </submittedName>
</protein>
<dbReference type="SUPFAM" id="SSF52317">
    <property type="entry name" value="Class I glutamine amidotransferase-like"/>
    <property type="match status" value="1"/>
</dbReference>
<proteinExistence type="predicted"/>
<name>A0A1L3I091_9RHOB</name>
<evidence type="ECO:0000313" key="2">
    <source>
        <dbReference type="EMBL" id="APG45552.1"/>
    </source>
</evidence>
<organism evidence="2 3">
    <name type="scientific">Phaeobacter porticola</name>
    <dbReference type="NCBI Taxonomy" id="1844006"/>
    <lineage>
        <taxon>Bacteria</taxon>
        <taxon>Pseudomonadati</taxon>
        <taxon>Pseudomonadota</taxon>
        <taxon>Alphaproteobacteria</taxon>
        <taxon>Rhodobacterales</taxon>
        <taxon>Roseobacteraceae</taxon>
        <taxon>Phaeobacter</taxon>
    </lineage>
</organism>
<feature type="transmembrane region" description="Helical" evidence="1">
    <location>
        <begin position="12"/>
        <end position="31"/>
    </location>
</feature>
<reference evidence="3" key="1">
    <citation type="submission" date="2016-07" db="EMBL/GenBank/DDBJ databases">
        <title>Phaeobacter portensis sp. nov., a tropodithietic acid producing bacterium isolated from a German harbor.</title>
        <authorList>
            <person name="Freese H.M."/>
            <person name="Bunk B."/>
            <person name="Breider S."/>
            <person name="Brinkhoff T."/>
        </authorList>
    </citation>
    <scope>NUCLEOTIDE SEQUENCE [LARGE SCALE GENOMIC DNA]</scope>
    <source>
        <strain evidence="3">P97</strain>
    </source>
</reference>
<keyword evidence="1" id="KW-0472">Membrane</keyword>